<feature type="chain" id="PRO_5045594480" evidence="2">
    <location>
        <begin position="28"/>
        <end position="106"/>
    </location>
</feature>
<evidence type="ECO:0000256" key="2">
    <source>
        <dbReference type="SAM" id="SignalP"/>
    </source>
</evidence>
<evidence type="ECO:0000313" key="4">
    <source>
        <dbReference type="Proteomes" id="UP000035085"/>
    </source>
</evidence>
<accession>A0ABM5T2Y2</accession>
<dbReference type="EMBL" id="CP010897">
    <property type="protein sequence ID" value="AJP59258.1"/>
    <property type="molecule type" value="Genomic_DNA"/>
</dbReference>
<gene>
    <name evidence="3" type="ORF">UC34_24500</name>
</gene>
<feature type="compositionally biased region" description="Basic and acidic residues" evidence="1">
    <location>
        <begin position="83"/>
        <end position="93"/>
    </location>
</feature>
<dbReference type="Proteomes" id="UP000035085">
    <property type="component" value="Chromosome"/>
</dbReference>
<protein>
    <submittedName>
        <fullName evidence="3">Uncharacterized protein</fullName>
    </submittedName>
</protein>
<keyword evidence="4" id="KW-1185">Reference proteome</keyword>
<evidence type="ECO:0000313" key="3">
    <source>
        <dbReference type="EMBL" id="AJP59258.1"/>
    </source>
</evidence>
<feature type="compositionally biased region" description="Polar residues" evidence="1">
    <location>
        <begin position="28"/>
        <end position="53"/>
    </location>
</feature>
<keyword evidence="2" id="KW-0732">Signal</keyword>
<evidence type="ECO:0000256" key="1">
    <source>
        <dbReference type="SAM" id="MobiDB-lite"/>
    </source>
</evidence>
<reference evidence="4" key="1">
    <citation type="submission" date="2015-02" db="EMBL/GenBank/DDBJ databases">
        <title>Complete Genome Sequencing of Pandoraea vervacti NS15 sp. nov.</title>
        <authorList>
            <person name="Chan K.-G."/>
        </authorList>
    </citation>
    <scope>NUCLEOTIDE SEQUENCE [LARGE SCALE GENOMIC DNA]</scope>
    <source>
        <strain evidence="4">NS15</strain>
    </source>
</reference>
<name>A0ABM5T2Y2_9BURK</name>
<organism evidence="3 4">
    <name type="scientific">Pandoraea vervacti</name>
    <dbReference type="NCBI Taxonomy" id="656178"/>
    <lineage>
        <taxon>Bacteria</taxon>
        <taxon>Pseudomonadati</taxon>
        <taxon>Pseudomonadota</taxon>
        <taxon>Betaproteobacteria</taxon>
        <taxon>Burkholderiales</taxon>
        <taxon>Burkholderiaceae</taxon>
        <taxon>Pandoraea</taxon>
    </lineage>
</organism>
<sequence>MLRPASVVAAAAVVAIAALVVAPHARAQNTSAPVSGANSAATPGNGSTFNPSADISRAVSRDTTDAAIQNNWNTITRPPVQAKPEDKPADTPRRNRRGITPGISTN</sequence>
<proteinExistence type="predicted"/>
<feature type="signal peptide" evidence="2">
    <location>
        <begin position="1"/>
        <end position="27"/>
    </location>
</feature>
<feature type="compositionally biased region" description="Polar residues" evidence="1">
    <location>
        <begin position="66"/>
        <end position="76"/>
    </location>
</feature>
<feature type="region of interest" description="Disordered" evidence="1">
    <location>
        <begin position="27"/>
        <end position="106"/>
    </location>
</feature>